<dbReference type="OrthoDB" id="438979at2759"/>
<dbReference type="eggNOG" id="KOG1110">
    <property type="taxonomic scope" value="Eukaryota"/>
</dbReference>
<reference evidence="5 6" key="1">
    <citation type="submission" date="2011-02" db="EMBL/GenBank/DDBJ databases">
        <title>The Genome Sequence of Sphaeroforma arctica JP610.</title>
        <authorList>
            <consortium name="The Broad Institute Genome Sequencing Platform"/>
            <person name="Russ C."/>
            <person name="Cuomo C."/>
            <person name="Young S.K."/>
            <person name="Zeng Q."/>
            <person name="Gargeya S."/>
            <person name="Alvarado L."/>
            <person name="Berlin A."/>
            <person name="Chapman S.B."/>
            <person name="Chen Z."/>
            <person name="Freedman E."/>
            <person name="Gellesch M."/>
            <person name="Goldberg J."/>
            <person name="Griggs A."/>
            <person name="Gujja S."/>
            <person name="Heilman E."/>
            <person name="Heiman D."/>
            <person name="Howarth C."/>
            <person name="Mehta T."/>
            <person name="Neiman D."/>
            <person name="Pearson M."/>
            <person name="Roberts A."/>
            <person name="Saif S."/>
            <person name="Shea T."/>
            <person name="Shenoy N."/>
            <person name="Sisk P."/>
            <person name="Stolte C."/>
            <person name="Sykes S."/>
            <person name="White J."/>
            <person name="Yandava C."/>
            <person name="Burger G."/>
            <person name="Gray M.W."/>
            <person name="Holland P.W.H."/>
            <person name="King N."/>
            <person name="Lang F.B.F."/>
            <person name="Roger A.J."/>
            <person name="Ruiz-Trillo I."/>
            <person name="Haas B."/>
            <person name="Nusbaum C."/>
            <person name="Birren B."/>
        </authorList>
    </citation>
    <scope>NUCLEOTIDE SEQUENCE [LARGE SCALE GENOMIC DNA]</scope>
    <source>
        <strain evidence="5 6">JP610</strain>
    </source>
</reference>
<dbReference type="STRING" id="667725.A0A0L0FTK8"/>
<evidence type="ECO:0000256" key="3">
    <source>
        <dbReference type="PROSITE-ProRule" id="PRU00023"/>
    </source>
</evidence>
<dbReference type="InterPro" id="IPR001199">
    <property type="entry name" value="Cyt_B5-like_heme/steroid-bd"/>
</dbReference>
<keyword evidence="2 3" id="KW-0040">ANK repeat</keyword>
<dbReference type="SUPFAM" id="SSF48403">
    <property type="entry name" value="Ankyrin repeat"/>
    <property type="match status" value="1"/>
</dbReference>
<dbReference type="SUPFAM" id="SSF55856">
    <property type="entry name" value="Cytochrome b5-like heme/steroid binding domain"/>
    <property type="match status" value="1"/>
</dbReference>
<dbReference type="PANTHER" id="PTHR24198:SF165">
    <property type="entry name" value="ANKYRIN REPEAT-CONTAINING PROTEIN-RELATED"/>
    <property type="match status" value="1"/>
</dbReference>
<organism evidence="5 6">
    <name type="scientific">Sphaeroforma arctica JP610</name>
    <dbReference type="NCBI Taxonomy" id="667725"/>
    <lineage>
        <taxon>Eukaryota</taxon>
        <taxon>Ichthyosporea</taxon>
        <taxon>Ichthyophonida</taxon>
        <taxon>Sphaeroforma</taxon>
    </lineage>
</organism>
<dbReference type="PROSITE" id="PS50297">
    <property type="entry name" value="ANK_REP_REGION"/>
    <property type="match status" value="2"/>
</dbReference>
<feature type="repeat" description="ANK" evidence="3">
    <location>
        <begin position="147"/>
        <end position="179"/>
    </location>
</feature>
<feature type="non-terminal residue" evidence="5">
    <location>
        <position position="1"/>
    </location>
</feature>
<proteinExistence type="predicted"/>
<name>A0A0L0FTK8_9EUKA</name>
<dbReference type="PROSITE" id="PS50088">
    <property type="entry name" value="ANK_REPEAT"/>
    <property type="match status" value="3"/>
</dbReference>
<dbReference type="InterPro" id="IPR036770">
    <property type="entry name" value="Ankyrin_rpt-contain_sf"/>
</dbReference>
<dbReference type="AlphaFoldDB" id="A0A0L0FTK8"/>
<dbReference type="InterPro" id="IPR002110">
    <property type="entry name" value="Ankyrin_rpt"/>
</dbReference>
<dbReference type="InterPro" id="IPR036400">
    <property type="entry name" value="Cyt_B5-like_heme/steroid_sf"/>
</dbReference>
<dbReference type="GeneID" id="25908819"/>
<evidence type="ECO:0000313" key="5">
    <source>
        <dbReference type="EMBL" id="KNC79283.1"/>
    </source>
</evidence>
<evidence type="ECO:0000256" key="2">
    <source>
        <dbReference type="ARBA" id="ARBA00023043"/>
    </source>
</evidence>
<dbReference type="Pfam" id="PF12796">
    <property type="entry name" value="Ank_2"/>
    <property type="match status" value="2"/>
</dbReference>
<keyword evidence="6" id="KW-1185">Reference proteome</keyword>
<dbReference type="PRINTS" id="PR01415">
    <property type="entry name" value="ANKYRIN"/>
</dbReference>
<dbReference type="PANTHER" id="PTHR24198">
    <property type="entry name" value="ANKYRIN REPEAT AND PROTEIN KINASE DOMAIN-CONTAINING PROTEIN"/>
    <property type="match status" value="1"/>
</dbReference>
<sequence>LNVVLSNSTLSGEDGRELCLALNGIVYDVSSGSQHYGKGGGYRLFAGRDASRCLAKGSLDEADIPTLVTDNLVDLTEDEVGTLKGWVQMFSKYPRVGVLEGFISSAAEVEPTKVFAAARSGKTEDLRQALKGDPDWLKDEDKLYDDTGATPLHIAASEGYLECVKVLLESGVDKDILNLASKETPLIGAARGDHAEVLKYLLSLGADPEAKDAMGYTSLIHASMHVSLKVMEELIKGGADATYGDAEGWTCLHWAAAKDTPKSIDKLCQLNALDVDAQDKAGNTSLHWAGKYGNANAYKALVKNKASETILNSEGEAPQLAAEKAHQTDCVIS</sequence>
<feature type="repeat" description="ANK" evidence="3">
    <location>
        <begin position="181"/>
        <end position="213"/>
    </location>
</feature>
<protein>
    <recommendedName>
        <fullName evidence="4">Cytochrome b5 heme-binding domain-containing protein</fullName>
    </recommendedName>
</protein>
<dbReference type="RefSeq" id="XP_014153185.1">
    <property type="nucleotide sequence ID" value="XM_014297710.1"/>
</dbReference>
<dbReference type="EMBL" id="KQ242334">
    <property type="protein sequence ID" value="KNC79283.1"/>
    <property type="molecule type" value="Genomic_DNA"/>
</dbReference>
<feature type="domain" description="Cytochrome b5 heme-binding" evidence="4">
    <location>
        <begin position="5"/>
        <end position="100"/>
    </location>
</feature>
<dbReference type="eggNOG" id="KOG1082">
    <property type="taxonomic scope" value="Eukaryota"/>
</dbReference>
<evidence type="ECO:0000256" key="1">
    <source>
        <dbReference type="ARBA" id="ARBA00022737"/>
    </source>
</evidence>
<dbReference type="SMART" id="SM00248">
    <property type="entry name" value="ANK"/>
    <property type="match status" value="5"/>
</dbReference>
<evidence type="ECO:0000313" key="6">
    <source>
        <dbReference type="Proteomes" id="UP000054560"/>
    </source>
</evidence>
<feature type="repeat" description="ANK" evidence="3">
    <location>
        <begin position="281"/>
        <end position="313"/>
    </location>
</feature>
<keyword evidence="1" id="KW-0677">Repeat</keyword>
<dbReference type="Pfam" id="PF00173">
    <property type="entry name" value="Cyt-b5"/>
    <property type="match status" value="1"/>
</dbReference>
<dbReference type="Gene3D" id="3.10.120.10">
    <property type="entry name" value="Cytochrome b5-like heme/steroid binding domain"/>
    <property type="match status" value="1"/>
</dbReference>
<evidence type="ECO:0000259" key="4">
    <source>
        <dbReference type="SMART" id="SM01117"/>
    </source>
</evidence>
<accession>A0A0L0FTK8</accession>
<dbReference type="Gene3D" id="1.25.40.20">
    <property type="entry name" value="Ankyrin repeat-containing domain"/>
    <property type="match status" value="2"/>
</dbReference>
<gene>
    <name evidence="5" type="ORF">SARC_08315</name>
</gene>
<dbReference type="SMART" id="SM01117">
    <property type="entry name" value="Cyt-b5"/>
    <property type="match status" value="1"/>
</dbReference>
<dbReference type="Proteomes" id="UP000054560">
    <property type="component" value="Unassembled WGS sequence"/>
</dbReference>